<evidence type="ECO:0000313" key="2">
    <source>
        <dbReference type="Proteomes" id="UP001303046"/>
    </source>
</evidence>
<dbReference type="SUPFAM" id="SSF48371">
    <property type="entry name" value="ARM repeat"/>
    <property type="match status" value="1"/>
</dbReference>
<dbReference type="InterPro" id="IPR011989">
    <property type="entry name" value="ARM-like"/>
</dbReference>
<dbReference type="Proteomes" id="UP001303046">
    <property type="component" value="Unassembled WGS sequence"/>
</dbReference>
<accession>A0ABR1C340</accession>
<dbReference type="InterPro" id="IPR016024">
    <property type="entry name" value="ARM-type_fold"/>
</dbReference>
<evidence type="ECO:0008006" key="3">
    <source>
        <dbReference type="Google" id="ProtNLM"/>
    </source>
</evidence>
<gene>
    <name evidence="1" type="primary">Necator_chrII.g4458</name>
    <name evidence="1" type="ORF">RB195_016666</name>
</gene>
<dbReference type="EMBL" id="JAVFWL010000002">
    <property type="protein sequence ID" value="KAK6732421.1"/>
    <property type="molecule type" value="Genomic_DNA"/>
</dbReference>
<comment type="caution">
    <text evidence="1">The sequence shown here is derived from an EMBL/GenBank/DDBJ whole genome shotgun (WGS) entry which is preliminary data.</text>
</comment>
<evidence type="ECO:0000313" key="1">
    <source>
        <dbReference type="EMBL" id="KAK6732421.1"/>
    </source>
</evidence>
<reference evidence="1 2" key="1">
    <citation type="submission" date="2023-08" db="EMBL/GenBank/DDBJ databases">
        <title>A Necator americanus chromosomal reference genome.</title>
        <authorList>
            <person name="Ilik V."/>
            <person name="Petrzelkova K.J."/>
            <person name="Pardy F."/>
            <person name="Fuh T."/>
            <person name="Niatou-Singa F.S."/>
            <person name="Gouil Q."/>
            <person name="Baker L."/>
            <person name="Ritchie M.E."/>
            <person name="Jex A.R."/>
            <person name="Gazzola D."/>
            <person name="Li H."/>
            <person name="Toshio Fujiwara R."/>
            <person name="Zhan B."/>
            <person name="Aroian R.V."/>
            <person name="Pafco B."/>
            <person name="Schwarz E.M."/>
        </authorList>
    </citation>
    <scope>NUCLEOTIDE SEQUENCE [LARGE SCALE GENOMIC DNA]</scope>
    <source>
        <strain evidence="1 2">Aroian</strain>
        <tissue evidence="1">Whole animal</tissue>
    </source>
</reference>
<organism evidence="1 2">
    <name type="scientific">Necator americanus</name>
    <name type="common">Human hookworm</name>
    <dbReference type="NCBI Taxonomy" id="51031"/>
    <lineage>
        <taxon>Eukaryota</taxon>
        <taxon>Metazoa</taxon>
        <taxon>Ecdysozoa</taxon>
        <taxon>Nematoda</taxon>
        <taxon>Chromadorea</taxon>
        <taxon>Rhabditida</taxon>
        <taxon>Rhabditina</taxon>
        <taxon>Rhabditomorpha</taxon>
        <taxon>Strongyloidea</taxon>
        <taxon>Ancylostomatidae</taxon>
        <taxon>Bunostominae</taxon>
        <taxon>Necator</taxon>
    </lineage>
</organism>
<name>A0ABR1C340_NECAM</name>
<keyword evidence="2" id="KW-1185">Reference proteome</keyword>
<protein>
    <recommendedName>
        <fullName evidence="3">HEAT repeat protein</fullName>
    </recommendedName>
</protein>
<sequence length="571" mass="64460">MVASCTVVDQLKQFLERCSTIEELPHSFDDTLVDSLIDNIDLNDERLTEFIKSSFTSVNFETATSVVVSLLLRLYAKLAQTIADNDEGVSEQLTRTEVLLEQDRPAKVFSDLFTLYIISYRFKQEFGWDHVVFWAIAQLPNEGLSIFVRRLVEDFLCLTQDEDVVQLFLASVAELFCCTDSILIMNGTARVLLNFADRLNPDQIGLIIDTIQTGDLLGDTVYQLAARIRPDMGLLDDLSLSKWRNETARCQTIMKLILQSQARSDTSDLIAAVLLSPFVKLGSFVNVIDLLSDKELQEYLPSMCRIVTDRRRAPLSDLQGMISKLAGRLDIVDLPKVLESCFNRLLESPCLLEELCKGYGNDCLNHPSMASIRDRLAVEITKAVSHSDWEVRDTVVEIAAIVPCFRPMLGPLIPLVRFDRSCYVRAAALRCLILDAQYYEEELPQLCENVILLDVDAEPRLVAIRYLQSTLAKNISHVFRILPKAIEDTDDEIRRIMIEMCSTLLVVEEYAADTMKELQEWTEDAQIGAAVRAVLGALKTNICSWSKDFLEVYVNVLVPALPSFILVFNDS</sequence>
<dbReference type="Gene3D" id="1.25.10.10">
    <property type="entry name" value="Leucine-rich Repeat Variant"/>
    <property type="match status" value="1"/>
</dbReference>
<proteinExistence type="predicted"/>